<gene>
    <name evidence="1" type="ORF">GOB87_14425</name>
</gene>
<keyword evidence="2" id="KW-1185">Reference proteome</keyword>
<organism evidence="1 2">
    <name type="scientific">Acetobacter estunensis</name>
    <dbReference type="NCBI Taxonomy" id="104097"/>
    <lineage>
        <taxon>Bacteria</taxon>
        <taxon>Pseudomonadati</taxon>
        <taxon>Pseudomonadota</taxon>
        <taxon>Alphaproteobacteria</taxon>
        <taxon>Acetobacterales</taxon>
        <taxon>Acetobacteraceae</taxon>
        <taxon>Acetobacter</taxon>
    </lineage>
</organism>
<reference evidence="1" key="1">
    <citation type="submission" date="2019-11" db="EMBL/GenBank/DDBJ databases">
        <title>Description of new Acetobacter species.</title>
        <authorList>
            <person name="Cleenwerck I."/>
            <person name="Sombolestani A.S."/>
        </authorList>
    </citation>
    <scope>NUCLEOTIDE SEQUENCE</scope>
    <source>
        <strain evidence="1">LMG 1626</strain>
    </source>
</reference>
<dbReference type="EMBL" id="WOTH01000049">
    <property type="protein sequence ID" value="NHO55125.1"/>
    <property type="molecule type" value="Genomic_DNA"/>
</dbReference>
<name>A0A967B9D8_9PROT</name>
<accession>A0A967B9D8</accession>
<proteinExistence type="predicted"/>
<evidence type="ECO:0000313" key="1">
    <source>
        <dbReference type="EMBL" id="NHO55125.1"/>
    </source>
</evidence>
<comment type="caution">
    <text evidence="1">The sequence shown here is derived from an EMBL/GenBank/DDBJ whole genome shotgun (WGS) entry which is preliminary data.</text>
</comment>
<dbReference type="RefSeq" id="WP_166318391.1">
    <property type="nucleotide sequence ID" value="NZ_WOTH01000049.1"/>
</dbReference>
<dbReference type="Proteomes" id="UP000597459">
    <property type="component" value="Unassembled WGS sequence"/>
</dbReference>
<evidence type="ECO:0000313" key="2">
    <source>
        <dbReference type="Proteomes" id="UP000597459"/>
    </source>
</evidence>
<sequence>MSHRIAYDAVAVRFPIDALREAFPETRLFDDQFLLFELGGDNNLTVQQYRGNRLVEIRVRDWSLMGSGKKYEVMTGVVETAAWCEGGGLRLSGSRDTQAETFIRRYRNIVDAAVAPGTLGRHLGCTMTLNVPDPQTVDKEWRHKELTALIACLSGRTPERIGDRLQWSLSPLRDMRDAALLFSYQYFDERRIYNRAQVSGHEYDATPLAKRMSADTFSLAF</sequence>
<dbReference type="AlphaFoldDB" id="A0A967B9D8"/>
<protein>
    <submittedName>
        <fullName evidence="1">Uncharacterized protein</fullName>
    </submittedName>
</protein>